<sequence length="469" mass="54165">MNNLISDIHTHLCTFLSNIDKLNFLSVSKKYHGIKNVVSFEDEVNMAYVSHLWYYNSFCNVRICKSFEDNDDLEVSNVMYPKNIARLKLYNYKTTLNIPKSVTDLTCVLHKNISAYIPHGIKYLTFSCCDPENNIYIDGHIPNTVTHLTINSNSNYRCLNSRVTINDDIDIKKYIPKSVTNLTITYVSKFAGDIIPDSVIDLHISRFLNDTWDGIPHTVKNLRICKGTLPPTVPINLTRLRIDYGHDVSLGAHNFNYLTHLSLNDTFNMTINENHLPLTLTHLTLGDDFNQSIEFCNPHHLQSLILGDKFNQPIKTTFPSLAFLQFGHDFDQLLSPQQIPNVTHLRFGTSFNQNVTIPTKVTHLTFGDKFNKYLDRIPESVTHLTVGYYFRFDYHIKLPMNIISLTYSDLYGRPINNIMNPHVKFLKFGKYFSCPLPLHLLTHVTEISLHRNYSLDINTELYQIISFYN</sequence>
<evidence type="ECO:0000313" key="1">
    <source>
        <dbReference type="EMBL" id="QHT00172.1"/>
    </source>
</evidence>
<evidence type="ECO:0008006" key="2">
    <source>
        <dbReference type="Google" id="ProtNLM"/>
    </source>
</evidence>
<dbReference type="Gene3D" id="3.80.10.10">
    <property type="entry name" value="Ribonuclease Inhibitor"/>
    <property type="match status" value="1"/>
</dbReference>
<name>A0A6C0C7W4_9ZZZZ</name>
<protein>
    <recommendedName>
        <fullName evidence="2">F-box domain-containing protein</fullName>
    </recommendedName>
</protein>
<dbReference type="InterPro" id="IPR008615">
    <property type="entry name" value="FNIP"/>
</dbReference>
<dbReference type="AlphaFoldDB" id="A0A6C0C7W4"/>
<dbReference type="EMBL" id="MN739353">
    <property type="protein sequence ID" value="QHT00172.1"/>
    <property type="molecule type" value="Genomic_DNA"/>
</dbReference>
<proteinExistence type="predicted"/>
<organism evidence="1">
    <name type="scientific">viral metagenome</name>
    <dbReference type="NCBI Taxonomy" id="1070528"/>
    <lineage>
        <taxon>unclassified sequences</taxon>
        <taxon>metagenomes</taxon>
        <taxon>organismal metagenomes</taxon>
    </lineage>
</organism>
<dbReference type="InterPro" id="IPR051251">
    <property type="entry name" value="STK_FNIP-Repeat"/>
</dbReference>
<reference evidence="1" key="1">
    <citation type="journal article" date="2020" name="Nature">
        <title>Giant virus diversity and host interactions through global metagenomics.</title>
        <authorList>
            <person name="Schulz F."/>
            <person name="Roux S."/>
            <person name="Paez-Espino D."/>
            <person name="Jungbluth S."/>
            <person name="Walsh D.A."/>
            <person name="Denef V.J."/>
            <person name="McMahon K.D."/>
            <person name="Konstantinidis K.T."/>
            <person name="Eloe-Fadrosh E.A."/>
            <person name="Kyrpides N.C."/>
            <person name="Woyke T."/>
        </authorList>
    </citation>
    <scope>NUCLEOTIDE SEQUENCE</scope>
    <source>
        <strain evidence="1">GVMAG-M-3300020192-26</strain>
    </source>
</reference>
<dbReference type="PANTHER" id="PTHR32134">
    <property type="entry name" value="FNIP REPEAT-CONTAINING PROTEIN"/>
    <property type="match status" value="1"/>
</dbReference>
<dbReference type="Pfam" id="PF05725">
    <property type="entry name" value="FNIP"/>
    <property type="match status" value="3"/>
</dbReference>
<accession>A0A6C0C7W4</accession>
<dbReference type="PANTHER" id="PTHR32134:SF169">
    <property type="entry name" value="FNIP REPEAT-CONTAINING PROTEIN-RELATED"/>
    <property type="match status" value="1"/>
</dbReference>
<dbReference type="InterPro" id="IPR032675">
    <property type="entry name" value="LRR_dom_sf"/>
</dbReference>